<reference evidence="2 3" key="1">
    <citation type="submission" date="2015-03" db="EMBL/GenBank/DDBJ databases">
        <authorList>
            <person name="Murphy D."/>
        </authorList>
    </citation>
    <scope>NUCLEOTIDE SEQUENCE [LARGE SCALE GENOMIC DNA]</scope>
    <source>
        <strain evidence="2 3">D16</strain>
    </source>
</reference>
<accession>A0A0U1DMN6</accession>
<organism evidence="2 3">
    <name type="scientific">Mycolicibacterium conceptionense</name>
    <dbReference type="NCBI Taxonomy" id="451644"/>
    <lineage>
        <taxon>Bacteria</taxon>
        <taxon>Bacillati</taxon>
        <taxon>Actinomycetota</taxon>
        <taxon>Actinomycetes</taxon>
        <taxon>Mycobacteriales</taxon>
        <taxon>Mycobacteriaceae</taxon>
        <taxon>Mycolicibacterium</taxon>
    </lineage>
</organism>
<dbReference type="AlphaFoldDB" id="A0A0U1DMN6"/>
<evidence type="ECO:0000313" key="2">
    <source>
        <dbReference type="EMBL" id="CQD17839.1"/>
    </source>
</evidence>
<gene>
    <name evidence="2" type="ORF">BN970_03868</name>
</gene>
<dbReference type="EMBL" id="CTEF01000003">
    <property type="protein sequence ID" value="CQD17839.1"/>
    <property type="molecule type" value="Genomic_DNA"/>
</dbReference>
<sequence length="97" mass="10378">MAPGPVPAMARPSSAVSANGIGGAMYRLDSRRPLRVRRLTQCGIESNTIRPPGNRAPQSAIKLRTSSGSRYISRPSAVMNTPLRSSTRSIQLRSSAD</sequence>
<proteinExistence type="predicted"/>
<protein>
    <submittedName>
        <fullName evidence="2">Uncharacterized protein</fullName>
    </submittedName>
</protein>
<evidence type="ECO:0000256" key="1">
    <source>
        <dbReference type="SAM" id="MobiDB-lite"/>
    </source>
</evidence>
<name>A0A0U1DMN6_9MYCO</name>
<feature type="region of interest" description="Disordered" evidence="1">
    <location>
        <begin position="1"/>
        <end position="20"/>
    </location>
</feature>
<evidence type="ECO:0000313" key="3">
    <source>
        <dbReference type="Proteomes" id="UP000182227"/>
    </source>
</evidence>
<feature type="region of interest" description="Disordered" evidence="1">
    <location>
        <begin position="77"/>
        <end position="97"/>
    </location>
</feature>
<feature type="compositionally biased region" description="Polar residues" evidence="1">
    <location>
        <begin position="78"/>
        <end position="97"/>
    </location>
</feature>
<dbReference type="Proteomes" id="UP000182227">
    <property type="component" value="Unassembled WGS sequence"/>
</dbReference>